<evidence type="ECO:0000313" key="3">
    <source>
        <dbReference type="Proteomes" id="UP000275267"/>
    </source>
</evidence>
<dbReference type="AlphaFoldDB" id="A0A3L6QV01"/>
<organism evidence="2 3">
    <name type="scientific">Panicum miliaceum</name>
    <name type="common">Proso millet</name>
    <name type="synonym">Broomcorn millet</name>
    <dbReference type="NCBI Taxonomy" id="4540"/>
    <lineage>
        <taxon>Eukaryota</taxon>
        <taxon>Viridiplantae</taxon>
        <taxon>Streptophyta</taxon>
        <taxon>Embryophyta</taxon>
        <taxon>Tracheophyta</taxon>
        <taxon>Spermatophyta</taxon>
        <taxon>Magnoliopsida</taxon>
        <taxon>Liliopsida</taxon>
        <taxon>Poales</taxon>
        <taxon>Poaceae</taxon>
        <taxon>PACMAD clade</taxon>
        <taxon>Panicoideae</taxon>
        <taxon>Panicodae</taxon>
        <taxon>Paniceae</taxon>
        <taxon>Panicinae</taxon>
        <taxon>Panicum</taxon>
        <taxon>Panicum sect. Panicum</taxon>
    </lineage>
</organism>
<dbReference type="Proteomes" id="UP000275267">
    <property type="component" value="Unassembled WGS sequence"/>
</dbReference>
<evidence type="ECO:0000313" key="2">
    <source>
        <dbReference type="EMBL" id="RLM87542.1"/>
    </source>
</evidence>
<name>A0A3L6QV01_PANMI</name>
<comment type="caution">
    <text evidence="2">The sequence shown here is derived from an EMBL/GenBank/DDBJ whole genome shotgun (WGS) entry which is preliminary data.</text>
</comment>
<gene>
    <name evidence="2" type="ORF">C2845_PM04G12020</name>
</gene>
<protein>
    <submittedName>
        <fullName evidence="2">Uncharacterized protein</fullName>
    </submittedName>
</protein>
<reference evidence="3" key="1">
    <citation type="journal article" date="2019" name="Nat. Commun.">
        <title>The genome of broomcorn millet.</title>
        <authorList>
            <person name="Zou C."/>
            <person name="Miki D."/>
            <person name="Li D."/>
            <person name="Tang Q."/>
            <person name="Xiao L."/>
            <person name="Rajput S."/>
            <person name="Deng P."/>
            <person name="Jia W."/>
            <person name="Huang R."/>
            <person name="Zhang M."/>
            <person name="Sun Y."/>
            <person name="Hu J."/>
            <person name="Fu X."/>
            <person name="Schnable P.S."/>
            <person name="Li F."/>
            <person name="Zhang H."/>
            <person name="Feng B."/>
            <person name="Zhu X."/>
            <person name="Liu R."/>
            <person name="Schnable J.C."/>
            <person name="Zhu J.-K."/>
            <person name="Zhang H."/>
        </authorList>
    </citation>
    <scope>NUCLEOTIDE SEQUENCE [LARGE SCALE GENOMIC DNA]</scope>
</reference>
<feature type="region of interest" description="Disordered" evidence="1">
    <location>
        <begin position="435"/>
        <end position="455"/>
    </location>
</feature>
<keyword evidence="3" id="KW-1185">Reference proteome</keyword>
<evidence type="ECO:0000256" key="1">
    <source>
        <dbReference type="SAM" id="MobiDB-lite"/>
    </source>
</evidence>
<accession>A0A3L6QV01</accession>
<dbReference type="EMBL" id="PQIB02000011">
    <property type="protein sequence ID" value="RLM87542.1"/>
    <property type="molecule type" value="Genomic_DNA"/>
</dbReference>
<feature type="region of interest" description="Disordered" evidence="1">
    <location>
        <begin position="40"/>
        <end position="97"/>
    </location>
</feature>
<sequence length="455" mass="46923">MKAIQTEPAVVAGNGDRSQHTLSYPIQILVKTFCDQALVDSIPQPLPPTGGDRDRRRRWKRRSTASSSVPATGSTPRPSGGAHRAPVHSRLGPSTVGHTAAARGVISTPAPSIHCRVSRGTARSCAGVEASAAVLMADITTVALSVLSPSETPPVLIAASTPAPPLGLEPVVAATSSGWATSPPMPAASNQQMSPVHLVAMEDVPSTPMPTAAPAANALPGTAESAIDHAALAPPSFSATVDVLPPLMPATATEVASPVPLTPAATYGEVAAVGAYVHRRGRVSGASNACDHFYRGDSPVPLATTVEDASPEAVLVHGAPPVLAVTTVEITPPVLPPSTPTSDNVSPVVLVATIENLSPSPATTFLEPDVSTVFIDTLVPGTITSSPDAPPSPAPRHVLPDNLIVYARTPRRREETPTPATEFIGRVSKKVDALVPTPEVQKRRKKTMGLKAEPY</sequence>
<proteinExistence type="predicted"/>